<keyword evidence="1" id="KW-0812">Transmembrane</keyword>
<gene>
    <name evidence="2" type="ordered locus">Zmob_1120</name>
</gene>
<sequence>MSILRAFLLGIIFIVIVGFFSLGFMHFEAPIRSIEKDVGNDVLAR</sequence>
<dbReference type="EMBL" id="CP002850">
    <property type="protein sequence ID" value="AEH62952.1"/>
    <property type="molecule type" value="Genomic_DNA"/>
</dbReference>
<reference evidence="2 3" key="1">
    <citation type="journal article" date="2011" name="J. Bacteriol.">
        <title>Genome sequence of the ethanol-producing Zymomonas mobilis subsp. mobilis lectotype strain ATCC 10988.</title>
        <authorList>
            <person name="Pappas K.M."/>
            <person name="Kouvelis V.N."/>
            <person name="Saunders E."/>
            <person name="Brettin T.S."/>
            <person name="Bruce D."/>
            <person name="Detter C."/>
            <person name="Balakireva M."/>
            <person name="Han C.S."/>
            <person name="Savvakis G."/>
            <person name="Kyrpides N.C."/>
            <person name="Typas M.A."/>
        </authorList>
    </citation>
    <scope>NUCLEOTIDE SEQUENCE [LARGE SCALE GENOMIC DNA]</scope>
    <source>
        <strain evidence="3">ATCC 10988 / DSM 424 / CCUG 17860 / LMG 404 / NCIMB 8938 / NRRL B-806 / ZM1</strain>
    </source>
</reference>
<evidence type="ECO:0000313" key="2">
    <source>
        <dbReference type="EMBL" id="AEH62952.1"/>
    </source>
</evidence>
<organism evidence="2 3">
    <name type="scientific">Zymomonas mobilis subsp. mobilis (strain ATCC 10988 / DSM 424 / LMG 404 / NCIMB 8938 / NRRL B-806 / ZM1)</name>
    <dbReference type="NCBI Taxonomy" id="555217"/>
    <lineage>
        <taxon>Bacteria</taxon>
        <taxon>Pseudomonadati</taxon>
        <taxon>Pseudomonadota</taxon>
        <taxon>Alphaproteobacteria</taxon>
        <taxon>Sphingomonadales</taxon>
        <taxon>Zymomonadaceae</taxon>
        <taxon>Zymomonas</taxon>
    </lineage>
</organism>
<proteinExistence type="predicted"/>
<feature type="transmembrane region" description="Helical" evidence="1">
    <location>
        <begin position="6"/>
        <end position="27"/>
    </location>
</feature>
<evidence type="ECO:0000256" key="1">
    <source>
        <dbReference type="SAM" id="Phobius"/>
    </source>
</evidence>
<dbReference type="RefSeq" id="WP_011240498.1">
    <property type="nucleotide sequence ID" value="NC_017262.1"/>
</dbReference>
<keyword evidence="1" id="KW-0472">Membrane</keyword>
<name>A0A0H3FZ82_ZYMMA</name>
<protein>
    <submittedName>
        <fullName evidence="2">Uncharacterized protein</fullName>
    </submittedName>
</protein>
<dbReference type="HOGENOM" id="CLU_3207312_0_0_5"/>
<evidence type="ECO:0000313" key="3">
    <source>
        <dbReference type="Proteomes" id="UP000001494"/>
    </source>
</evidence>
<dbReference type="KEGG" id="zmm:Zmob_1120"/>
<dbReference type="AlphaFoldDB" id="A0A0H3FZ82"/>
<accession>A0A0H3FZ82</accession>
<dbReference type="GeneID" id="79905438"/>
<keyword evidence="1" id="KW-1133">Transmembrane helix</keyword>
<dbReference type="Proteomes" id="UP000001494">
    <property type="component" value="Chromosome"/>
</dbReference>